<evidence type="ECO:0000313" key="5">
    <source>
        <dbReference type="EMBL" id="MFB2936513.1"/>
    </source>
</evidence>
<dbReference type="Pfam" id="PF13545">
    <property type="entry name" value="HTH_Crp_2"/>
    <property type="match status" value="1"/>
</dbReference>
<protein>
    <submittedName>
        <fullName evidence="5">Crp/Fnr family transcriptional regulator</fullName>
    </submittedName>
</protein>
<keyword evidence="3" id="KW-0804">Transcription</keyword>
<keyword evidence="1" id="KW-0805">Transcription regulation</keyword>
<dbReference type="Proteomes" id="UP001576776">
    <property type="component" value="Unassembled WGS sequence"/>
</dbReference>
<keyword evidence="6" id="KW-1185">Reference proteome</keyword>
<dbReference type="InterPro" id="IPR036390">
    <property type="entry name" value="WH_DNA-bd_sf"/>
</dbReference>
<accession>A0ABV4YCW3</accession>
<dbReference type="PROSITE" id="PS51063">
    <property type="entry name" value="HTH_CRP_2"/>
    <property type="match status" value="1"/>
</dbReference>
<evidence type="ECO:0000256" key="3">
    <source>
        <dbReference type="ARBA" id="ARBA00023163"/>
    </source>
</evidence>
<organism evidence="5 6">
    <name type="scientific">Floridaenema fluviatile BLCC-F154</name>
    <dbReference type="NCBI Taxonomy" id="3153640"/>
    <lineage>
        <taxon>Bacteria</taxon>
        <taxon>Bacillati</taxon>
        <taxon>Cyanobacteriota</taxon>
        <taxon>Cyanophyceae</taxon>
        <taxon>Oscillatoriophycideae</taxon>
        <taxon>Aerosakkonematales</taxon>
        <taxon>Aerosakkonemataceae</taxon>
        <taxon>Floridanema</taxon>
        <taxon>Floridanema fluviatile</taxon>
    </lineage>
</organism>
<dbReference type="EMBL" id="JBHFNS010000058">
    <property type="protein sequence ID" value="MFB2936513.1"/>
    <property type="molecule type" value="Genomic_DNA"/>
</dbReference>
<feature type="domain" description="HTH crp-type" evidence="4">
    <location>
        <begin position="115"/>
        <end position="188"/>
    </location>
</feature>
<evidence type="ECO:0000256" key="1">
    <source>
        <dbReference type="ARBA" id="ARBA00023015"/>
    </source>
</evidence>
<reference evidence="5 6" key="1">
    <citation type="submission" date="2024-09" db="EMBL/GenBank/DDBJ databases">
        <title>Floridaenema gen nov. (Aerosakkonemataceae, Aerosakkonematales ord. nov., Cyanobacteria) from benthic tropical and subtropical fresh waters, with the description of four new species.</title>
        <authorList>
            <person name="Moretto J.A."/>
            <person name="Berthold D.E."/>
            <person name="Lefler F.W."/>
            <person name="Huang I.-S."/>
            <person name="Laughinghouse H. IV."/>
        </authorList>
    </citation>
    <scope>NUCLEOTIDE SEQUENCE [LARGE SCALE GENOMIC DNA]</scope>
    <source>
        <strain evidence="5 6">BLCC-F154</strain>
    </source>
</reference>
<dbReference type="InterPro" id="IPR014710">
    <property type="entry name" value="RmlC-like_jellyroll"/>
</dbReference>
<dbReference type="RefSeq" id="WP_413258008.1">
    <property type="nucleotide sequence ID" value="NZ_JBHFNS010000058.1"/>
</dbReference>
<dbReference type="InterPro" id="IPR012318">
    <property type="entry name" value="HTH_CRP"/>
</dbReference>
<evidence type="ECO:0000259" key="4">
    <source>
        <dbReference type="PROSITE" id="PS51063"/>
    </source>
</evidence>
<dbReference type="SUPFAM" id="SSF51206">
    <property type="entry name" value="cAMP-binding domain-like"/>
    <property type="match status" value="1"/>
</dbReference>
<dbReference type="Gene3D" id="1.10.10.10">
    <property type="entry name" value="Winged helix-like DNA-binding domain superfamily/Winged helix DNA-binding domain"/>
    <property type="match status" value="1"/>
</dbReference>
<dbReference type="InterPro" id="IPR036388">
    <property type="entry name" value="WH-like_DNA-bd_sf"/>
</dbReference>
<proteinExistence type="predicted"/>
<dbReference type="CDD" id="cd00092">
    <property type="entry name" value="HTH_CRP"/>
    <property type="match status" value="1"/>
</dbReference>
<dbReference type="SUPFAM" id="SSF46785">
    <property type="entry name" value="Winged helix' DNA-binding domain"/>
    <property type="match status" value="1"/>
</dbReference>
<dbReference type="SMART" id="SM00419">
    <property type="entry name" value="HTH_CRP"/>
    <property type="match status" value="1"/>
</dbReference>
<sequence>MLISSPPSVNSTPLKQLTFSRYDLLSLQSDILWKIERGVVRTLTWSEDGKPIILGFWGSGDIVGKPLSSLDPYQIECLTSVEVNLIPSSIWYQFMDAAIAHIRLSEELLNIVHCRPVPSRLLQLLDWLARKFGRDVEQGKLIELPLTHQALSEAICTTRVTVTRLLKQFEEEGILKRHGRYLVLCQPVQKFKLETQNRSLK</sequence>
<evidence type="ECO:0000256" key="2">
    <source>
        <dbReference type="ARBA" id="ARBA00023125"/>
    </source>
</evidence>
<dbReference type="Gene3D" id="2.60.120.10">
    <property type="entry name" value="Jelly Rolls"/>
    <property type="match status" value="1"/>
</dbReference>
<dbReference type="InterPro" id="IPR018490">
    <property type="entry name" value="cNMP-bd_dom_sf"/>
</dbReference>
<gene>
    <name evidence="5" type="ORF">ACE1B6_14785</name>
</gene>
<name>A0ABV4YCW3_9CYAN</name>
<comment type="caution">
    <text evidence="5">The sequence shown here is derived from an EMBL/GenBank/DDBJ whole genome shotgun (WGS) entry which is preliminary data.</text>
</comment>
<keyword evidence="2" id="KW-0238">DNA-binding</keyword>
<evidence type="ECO:0000313" key="6">
    <source>
        <dbReference type="Proteomes" id="UP001576776"/>
    </source>
</evidence>